<comment type="cofactor">
    <cofactor evidence="1">
        <name>pyridoxal 5'-phosphate</name>
        <dbReference type="ChEBI" id="CHEBI:597326"/>
    </cofactor>
</comment>
<evidence type="ECO:0000256" key="5">
    <source>
        <dbReference type="ARBA" id="ARBA00037999"/>
    </source>
</evidence>
<reference evidence="9 10" key="1">
    <citation type="submission" date="2019-04" db="EMBL/GenBank/DDBJ databases">
        <title>Cohnella sp. nov., isolated from soil.</title>
        <authorList>
            <person name="Kim W."/>
        </authorList>
    </citation>
    <scope>NUCLEOTIDE SEQUENCE [LARGE SCALE GENOMIC DNA]</scope>
    <source>
        <strain evidence="9 10">CAU 1483</strain>
    </source>
</reference>
<sequence length="394" mass="43508">MSADPFHQADVVVAAIRNAIEGNPQLAALHQPEFRGNEWEYVKDCLDTGWVSSAGKYVEAFEARLAEYTGSKYAVAVVNGTAALHICLLLAGVNAGDEVIVPSLTFVASANAVSYCGAIPHFADVSEVTLGIDVNKLEQYLSDIVINRDKQSFNRHTGRPIKAVVPMHSFGHPVDLEPIVQLCERFNLVLVEDAAESLGSWYKGRHTGTFGRLAALSFNGNKIVTTGGGGAILTQDESLARQAKHLTTTAKLPHAWNFDHDQIGYNYRMPNLNAALGYGQLERLPSFLNRKRELTARYFGEFAKVPGIRLFIEPEFAQSNYWLQVLMLDSPDIGLRNEILRRTNESGLMTRPVWTPMHKLKIYESSPSMPLPVTEELAKRIINIPSSPNCAGEE</sequence>
<evidence type="ECO:0000313" key="9">
    <source>
        <dbReference type="EMBL" id="TJY41959.1"/>
    </source>
</evidence>
<evidence type="ECO:0000313" key="10">
    <source>
        <dbReference type="Proteomes" id="UP000309673"/>
    </source>
</evidence>
<dbReference type="SUPFAM" id="SSF53383">
    <property type="entry name" value="PLP-dependent transferases"/>
    <property type="match status" value="1"/>
</dbReference>
<organism evidence="9 10">
    <name type="scientific">Cohnella pontilimi</name>
    <dbReference type="NCBI Taxonomy" id="2564100"/>
    <lineage>
        <taxon>Bacteria</taxon>
        <taxon>Bacillati</taxon>
        <taxon>Bacillota</taxon>
        <taxon>Bacilli</taxon>
        <taxon>Bacillales</taxon>
        <taxon>Paenibacillaceae</taxon>
        <taxon>Cohnella</taxon>
    </lineage>
</organism>
<dbReference type="FunFam" id="3.40.640.10:FF:000090">
    <property type="entry name" value="Pyridoxal phosphate-dependent aminotransferase"/>
    <property type="match status" value="1"/>
</dbReference>
<dbReference type="AlphaFoldDB" id="A0A4V6WEG9"/>
<evidence type="ECO:0000256" key="1">
    <source>
        <dbReference type="ARBA" id="ARBA00001933"/>
    </source>
</evidence>
<dbReference type="Pfam" id="PF01041">
    <property type="entry name" value="DegT_DnrJ_EryC1"/>
    <property type="match status" value="1"/>
</dbReference>
<evidence type="ECO:0000256" key="6">
    <source>
        <dbReference type="PIRSR" id="PIRSR000390-1"/>
    </source>
</evidence>
<gene>
    <name evidence="9" type="ORF">E5161_12240</name>
</gene>
<evidence type="ECO:0000256" key="7">
    <source>
        <dbReference type="PIRSR" id="PIRSR000390-2"/>
    </source>
</evidence>
<comment type="similarity">
    <text evidence="5 8">Belongs to the DegT/DnrJ/EryC1 family.</text>
</comment>
<keyword evidence="10" id="KW-1185">Reference proteome</keyword>
<evidence type="ECO:0000256" key="4">
    <source>
        <dbReference type="ARBA" id="ARBA00022898"/>
    </source>
</evidence>
<dbReference type="Gene3D" id="3.90.1150.10">
    <property type="entry name" value="Aspartate Aminotransferase, domain 1"/>
    <property type="match status" value="1"/>
</dbReference>
<dbReference type="NCBIfam" id="TIGR04181">
    <property type="entry name" value="NHT_00031"/>
    <property type="match status" value="1"/>
</dbReference>
<dbReference type="GO" id="GO:0000271">
    <property type="term" value="P:polysaccharide biosynthetic process"/>
    <property type="evidence" value="ECO:0007669"/>
    <property type="project" value="TreeGrafter"/>
</dbReference>
<dbReference type="OrthoDB" id="9810913at2"/>
<dbReference type="InterPro" id="IPR015421">
    <property type="entry name" value="PyrdxlP-dep_Trfase_major"/>
</dbReference>
<dbReference type="InterPro" id="IPR000653">
    <property type="entry name" value="DegT/StrS_aminotransferase"/>
</dbReference>
<evidence type="ECO:0000256" key="8">
    <source>
        <dbReference type="RuleBase" id="RU004508"/>
    </source>
</evidence>
<name>A0A4V6WEG9_9BACL</name>
<protein>
    <submittedName>
        <fullName evidence="9">LegC family aminotransferase</fullName>
    </submittedName>
</protein>
<comment type="caution">
    <text evidence="9">The sequence shown here is derived from an EMBL/GenBank/DDBJ whole genome shotgun (WGS) entry which is preliminary data.</text>
</comment>
<keyword evidence="4 7" id="KW-0663">Pyridoxal phosphate</keyword>
<evidence type="ECO:0000256" key="2">
    <source>
        <dbReference type="ARBA" id="ARBA00022576"/>
    </source>
</evidence>
<dbReference type="InterPro" id="IPR015424">
    <property type="entry name" value="PyrdxlP-dep_Trfase"/>
</dbReference>
<feature type="modified residue" description="N6-(pyridoxal phosphate)lysine" evidence="7">
    <location>
        <position position="222"/>
    </location>
</feature>
<proteinExistence type="inferred from homology"/>
<dbReference type="GO" id="GO:0008483">
    <property type="term" value="F:transaminase activity"/>
    <property type="evidence" value="ECO:0007669"/>
    <property type="project" value="UniProtKB-KW"/>
</dbReference>
<feature type="active site" description="Proton acceptor" evidence="6">
    <location>
        <position position="222"/>
    </location>
</feature>
<dbReference type="InterPro" id="IPR015422">
    <property type="entry name" value="PyrdxlP-dep_Trfase_small"/>
</dbReference>
<dbReference type="PIRSF" id="PIRSF000390">
    <property type="entry name" value="PLP_StrS"/>
    <property type="match status" value="1"/>
</dbReference>
<keyword evidence="2 9" id="KW-0032">Aminotransferase</keyword>
<dbReference type="Gene3D" id="3.40.640.10">
    <property type="entry name" value="Type I PLP-dependent aspartate aminotransferase-like (Major domain)"/>
    <property type="match status" value="1"/>
</dbReference>
<keyword evidence="3 9" id="KW-0808">Transferase</keyword>
<dbReference type="PANTHER" id="PTHR30244">
    <property type="entry name" value="TRANSAMINASE"/>
    <property type="match status" value="1"/>
</dbReference>
<dbReference type="GO" id="GO:0030170">
    <property type="term" value="F:pyridoxal phosphate binding"/>
    <property type="evidence" value="ECO:0007669"/>
    <property type="project" value="TreeGrafter"/>
</dbReference>
<accession>A0A4V6WEG9</accession>
<dbReference type="InterPro" id="IPR026385">
    <property type="entry name" value="LegC-like"/>
</dbReference>
<dbReference type="EMBL" id="SUPK01000005">
    <property type="protein sequence ID" value="TJY41959.1"/>
    <property type="molecule type" value="Genomic_DNA"/>
</dbReference>
<dbReference type="PANTHER" id="PTHR30244:SF30">
    <property type="entry name" value="BLR5990 PROTEIN"/>
    <property type="match status" value="1"/>
</dbReference>
<dbReference type="RefSeq" id="WP_136778093.1">
    <property type="nucleotide sequence ID" value="NZ_SUPK01000005.1"/>
</dbReference>
<dbReference type="CDD" id="cd00616">
    <property type="entry name" value="AHBA_syn"/>
    <property type="match status" value="1"/>
</dbReference>
<evidence type="ECO:0000256" key="3">
    <source>
        <dbReference type="ARBA" id="ARBA00022679"/>
    </source>
</evidence>
<dbReference type="Proteomes" id="UP000309673">
    <property type="component" value="Unassembled WGS sequence"/>
</dbReference>